<reference evidence="1 2" key="1">
    <citation type="submission" date="2019-03" db="EMBL/GenBank/DDBJ databases">
        <title>Single cell metagenomics reveals metabolic interactions within the superorganism composed of flagellate Streblomastix strix and complex community of Bacteroidetes bacteria on its surface.</title>
        <authorList>
            <person name="Treitli S.C."/>
            <person name="Kolisko M."/>
            <person name="Husnik F."/>
            <person name="Keeling P."/>
            <person name="Hampl V."/>
        </authorList>
    </citation>
    <scope>NUCLEOTIDE SEQUENCE [LARGE SCALE GENOMIC DNA]</scope>
    <source>
        <strain evidence="1">ST1C</strain>
    </source>
</reference>
<feature type="non-terminal residue" evidence="1">
    <location>
        <position position="1"/>
    </location>
</feature>
<comment type="caution">
    <text evidence="1">The sequence shown here is derived from an EMBL/GenBank/DDBJ whole genome shotgun (WGS) entry which is preliminary data.</text>
</comment>
<dbReference type="EMBL" id="SNRW01034709">
    <property type="protein sequence ID" value="KAA6355380.1"/>
    <property type="molecule type" value="Genomic_DNA"/>
</dbReference>
<feature type="non-terminal residue" evidence="1">
    <location>
        <position position="138"/>
    </location>
</feature>
<evidence type="ECO:0000313" key="2">
    <source>
        <dbReference type="Proteomes" id="UP000324800"/>
    </source>
</evidence>
<name>A0A5J4TCT9_9EUKA</name>
<accession>A0A5J4TCT9</accession>
<protein>
    <submittedName>
        <fullName evidence="1">Uncharacterized protein</fullName>
    </submittedName>
</protein>
<gene>
    <name evidence="1" type="ORF">EZS28_049093</name>
</gene>
<proteinExistence type="predicted"/>
<sequence length="138" mass="15851">TPSPACQLQGGIQQAEAPLFVPYVDKVEGKVSNDGYGSDITFVGHHLVRCTYIRYEICEKYKVKEGEVLTEEQEADRQQHCQVGLLENGIQWNDEMNAIVQTRYKIVRKWKVMEAVLYFGDEKQTQKFDVRTDKMSTG</sequence>
<dbReference type="AlphaFoldDB" id="A0A5J4TCT9"/>
<dbReference type="Proteomes" id="UP000324800">
    <property type="component" value="Unassembled WGS sequence"/>
</dbReference>
<evidence type="ECO:0000313" key="1">
    <source>
        <dbReference type="EMBL" id="KAA6355380.1"/>
    </source>
</evidence>
<organism evidence="1 2">
    <name type="scientific">Streblomastix strix</name>
    <dbReference type="NCBI Taxonomy" id="222440"/>
    <lineage>
        <taxon>Eukaryota</taxon>
        <taxon>Metamonada</taxon>
        <taxon>Preaxostyla</taxon>
        <taxon>Oxymonadida</taxon>
        <taxon>Streblomastigidae</taxon>
        <taxon>Streblomastix</taxon>
    </lineage>
</organism>